<gene>
    <name evidence="7" type="ORF">LSUE1_G000537</name>
</gene>
<organism evidence="7 8">
    <name type="scientific">Lachnellula suecica</name>
    <dbReference type="NCBI Taxonomy" id="602035"/>
    <lineage>
        <taxon>Eukaryota</taxon>
        <taxon>Fungi</taxon>
        <taxon>Dikarya</taxon>
        <taxon>Ascomycota</taxon>
        <taxon>Pezizomycotina</taxon>
        <taxon>Leotiomycetes</taxon>
        <taxon>Helotiales</taxon>
        <taxon>Lachnaceae</taxon>
        <taxon>Lachnellula</taxon>
    </lineage>
</organism>
<evidence type="ECO:0000313" key="8">
    <source>
        <dbReference type="Proteomes" id="UP000469558"/>
    </source>
</evidence>
<dbReference type="SMART" id="SM00321">
    <property type="entry name" value="WSC"/>
    <property type="match status" value="3"/>
</dbReference>
<comment type="caution">
    <text evidence="7">The sequence shown here is derived from an EMBL/GenBank/DDBJ whole genome shotgun (WGS) entry which is preliminary data.</text>
</comment>
<dbReference type="GO" id="GO:0020037">
    <property type="term" value="F:heme binding"/>
    <property type="evidence" value="ECO:0007669"/>
    <property type="project" value="InterPro"/>
</dbReference>
<dbReference type="InterPro" id="IPR051589">
    <property type="entry name" value="Sialate-O-sulfotransferase"/>
</dbReference>
<keyword evidence="1" id="KW-0677">Repeat</keyword>
<protein>
    <submittedName>
        <fullName evidence="7">WSC domain-containing protein</fullName>
    </submittedName>
</protein>
<evidence type="ECO:0000313" key="7">
    <source>
        <dbReference type="EMBL" id="TVY84231.1"/>
    </source>
</evidence>
<dbReference type="PANTHER" id="PTHR45964">
    <property type="entry name" value="WSCD FAMILY MEMBER CG9164"/>
    <property type="match status" value="1"/>
</dbReference>
<evidence type="ECO:0000259" key="6">
    <source>
        <dbReference type="PROSITE" id="PS51212"/>
    </source>
</evidence>
<feature type="signal peptide" evidence="4">
    <location>
        <begin position="1"/>
        <end position="24"/>
    </location>
</feature>
<evidence type="ECO:0000256" key="3">
    <source>
        <dbReference type="SAM" id="MobiDB-lite"/>
    </source>
</evidence>
<feature type="region of interest" description="Disordered" evidence="3">
    <location>
        <begin position="690"/>
        <end position="715"/>
    </location>
</feature>
<dbReference type="PROSITE" id="PS51212">
    <property type="entry name" value="WSC"/>
    <property type="match status" value="3"/>
</dbReference>
<dbReference type="OrthoDB" id="5985073at2759"/>
<feature type="compositionally biased region" description="Low complexity" evidence="3">
    <location>
        <begin position="524"/>
        <end position="550"/>
    </location>
</feature>
<dbReference type="Proteomes" id="UP000469558">
    <property type="component" value="Unassembled WGS sequence"/>
</dbReference>
<evidence type="ECO:0000256" key="4">
    <source>
        <dbReference type="SAM" id="SignalP"/>
    </source>
</evidence>
<dbReference type="PROSITE" id="PS50873">
    <property type="entry name" value="PEROXIDASE_4"/>
    <property type="match status" value="1"/>
</dbReference>
<accession>A0A8T9CFE5</accession>
<feature type="region of interest" description="Disordered" evidence="3">
    <location>
        <begin position="523"/>
        <end position="550"/>
    </location>
</feature>
<dbReference type="PANTHER" id="PTHR45964:SF5">
    <property type="entry name" value="WSCD FAMILY MEMBER CG9164"/>
    <property type="match status" value="1"/>
</dbReference>
<feature type="domain" description="WSC" evidence="6">
    <location>
        <begin position="726"/>
        <end position="817"/>
    </location>
</feature>
<feature type="region of interest" description="Disordered" evidence="3">
    <location>
        <begin position="823"/>
        <end position="911"/>
    </location>
</feature>
<dbReference type="Pfam" id="PF00141">
    <property type="entry name" value="peroxidase"/>
    <property type="match status" value="1"/>
</dbReference>
<dbReference type="GO" id="GO:0004601">
    <property type="term" value="F:peroxidase activity"/>
    <property type="evidence" value="ECO:0007669"/>
    <property type="project" value="InterPro"/>
</dbReference>
<reference evidence="7 8" key="1">
    <citation type="submission" date="2018-05" db="EMBL/GenBank/DDBJ databases">
        <title>Genome sequencing and assembly of the regulated plant pathogen Lachnellula willkommii and related sister species for the development of diagnostic species identification markers.</title>
        <authorList>
            <person name="Giroux E."/>
            <person name="Bilodeau G."/>
        </authorList>
    </citation>
    <scope>NUCLEOTIDE SEQUENCE [LARGE SCALE GENOMIC DNA]</scope>
    <source>
        <strain evidence="7 8">CBS 268.59</strain>
    </source>
</reference>
<evidence type="ECO:0000256" key="1">
    <source>
        <dbReference type="ARBA" id="ARBA00022737"/>
    </source>
</evidence>
<name>A0A8T9CFE5_9HELO</name>
<sequence length="1035" mass="105637">MKLSHSSSFSLLGCVAALSSLAVAAPTWPSSIDELEDVMFLNTGYRSRGFSSHITPCSYSEFGAGRQTAAEWLRIGFHDMSTTNVFFTPHGGIDGSIAFELGDGENIGAGFNTSLVTYSGFFNSRLPISDMIALGVYASVRGCGGPVVPMRGGRIDATEAGPAGVPQPQNGRGVFNNQFARMGFNTTDMIQMTACGHTLGGVHAGDFDNIVPPGSAPNDFQLFDTTTAFDNNIALQYINGPNSDPLAVGISVSSGRNSDVAVFGADNNVTLKAMTNAATFNSMCTSILQRMIETVDPAVVLSDVIQPYEVKPAGVQLTLLSGGTLIKFAGDIRVRTTTRSVSSVAVIYKDRTGAGSTTIATTLSGTASGFDDSFSFYGFSSNLPVTTSISSFTVAVTYTSGAVQTYDNNGNGFSIQDSVMVQTPQSCQSNGNLTVVAAVRSTARTPSLFVEQKVPRPAGTPIPSIVNATVAMVAGASFGPYTLYSASYAINTATGAKYGVSSGSSADSFKDVSALGAACAPLGTSVPTSSSSTSSVVSTTSSTSSSATSTPTLGVKPVVGAYSFLGCYTEATGGRALAGASFYNYTAMTLEMCAADCAGFTYFGVEYGGECYCGNSLDATSTLAAIGDCSFTCPGSSTEYCGAGNRLELYKLTSQVTSSISSSVASTTSTTSKSSSSSSSVTSVISSSSKSSVTTTSSPIVSSTSNSVSSSASATPSLHIVPSAGLYNYMGCFTEGNSVRALGAASYPSDTNTIESCVAACSPYMYAGAEYGRECWCAYSFGAGSVAAPDSDCSMTCAGNQYEYCGAGNRLSVYIRNGTASKVSSSSSSSSTPISASSTVSTKSSSISSTSSQSSTLSTSSSKSSSSTLSTSSSKSSSSSSVSSTSSSSQSSTLSTSSSKASSSSSVSSTSSSKFVTSTVTSTSSSATSTQTAPAIKTKVGNYTYFGCQTEATSVRALSGGSFYNYTAMTLEMCASDCAGSKYWGAEYGGECYCGNDFNTGSTVAPASDCSFTCPGNQFEFCGAGNRLSTYVLNG</sequence>
<feature type="domain" description="Plant heme peroxidase family profile" evidence="5">
    <location>
        <begin position="129"/>
        <end position="340"/>
    </location>
</feature>
<dbReference type="InterPro" id="IPR002889">
    <property type="entry name" value="WSC_carb-bd"/>
</dbReference>
<dbReference type="InterPro" id="IPR002016">
    <property type="entry name" value="Haem_peroxidase"/>
</dbReference>
<dbReference type="Pfam" id="PF01822">
    <property type="entry name" value="WSC"/>
    <property type="match status" value="3"/>
</dbReference>
<feature type="chain" id="PRO_5035784562" evidence="4">
    <location>
        <begin position="25"/>
        <end position="1035"/>
    </location>
</feature>
<dbReference type="AlphaFoldDB" id="A0A8T9CFE5"/>
<dbReference type="Gene3D" id="1.10.520.10">
    <property type="match status" value="1"/>
</dbReference>
<comment type="similarity">
    <text evidence="2">Belongs to the peroxidase family.</text>
</comment>
<keyword evidence="8" id="KW-1185">Reference proteome</keyword>
<dbReference type="SUPFAM" id="SSF48113">
    <property type="entry name" value="Heme-dependent peroxidases"/>
    <property type="match status" value="1"/>
</dbReference>
<feature type="domain" description="WSC" evidence="6">
    <location>
        <begin position="561"/>
        <end position="653"/>
    </location>
</feature>
<dbReference type="GO" id="GO:0006979">
    <property type="term" value="P:response to oxidative stress"/>
    <property type="evidence" value="ECO:0007669"/>
    <property type="project" value="InterPro"/>
</dbReference>
<keyword evidence="4" id="KW-0732">Signal</keyword>
<proteinExistence type="inferred from homology"/>
<dbReference type="EMBL" id="QGMK01000103">
    <property type="protein sequence ID" value="TVY84231.1"/>
    <property type="molecule type" value="Genomic_DNA"/>
</dbReference>
<dbReference type="InterPro" id="IPR010255">
    <property type="entry name" value="Haem_peroxidase_sf"/>
</dbReference>
<evidence type="ECO:0000259" key="5">
    <source>
        <dbReference type="PROSITE" id="PS50873"/>
    </source>
</evidence>
<feature type="domain" description="WSC" evidence="6">
    <location>
        <begin position="942"/>
        <end position="1034"/>
    </location>
</feature>
<evidence type="ECO:0000256" key="2">
    <source>
        <dbReference type="RuleBase" id="RU004241"/>
    </source>
</evidence>